<dbReference type="OMA" id="AVIMRAR"/>
<dbReference type="SMART" id="SM00513">
    <property type="entry name" value="SAP"/>
    <property type="match status" value="1"/>
</dbReference>
<dbReference type="Pfam" id="PF02037">
    <property type="entry name" value="SAP"/>
    <property type="match status" value="1"/>
</dbReference>
<reference evidence="3 4" key="1">
    <citation type="journal article" date="2009" name="Science">
        <title>Green evolution and dynamic adaptations revealed by genomes of the marine picoeukaryotes Micromonas.</title>
        <authorList>
            <person name="Worden A.Z."/>
            <person name="Lee J.H."/>
            <person name="Mock T."/>
            <person name="Rouze P."/>
            <person name="Simmons M.P."/>
            <person name="Aerts A.L."/>
            <person name="Allen A.E."/>
            <person name="Cuvelier M.L."/>
            <person name="Derelle E."/>
            <person name="Everett M.V."/>
            <person name="Foulon E."/>
            <person name="Grimwood J."/>
            <person name="Gundlach H."/>
            <person name="Henrissat B."/>
            <person name="Napoli C."/>
            <person name="McDonald S.M."/>
            <person name="Parker M.S."/>
            <person name="Rombauts S."/>
            <person name="Salamov A."/>
            <person name="Von Dassow P."/>
            <person name="Badger J.H."/>
            <person name="Coutinho P.M."/>
            <person name="Demir E."/>
            <person name="Dubchak I."/>
            <person name="Gentemann C."/>
            <person name="Eikrem W."/>
            <person name="Gready J.E."/>
            <person name="John U."/>
            <person name="Lanier W."/>
            <person name="Lindquist E.A."/>
            <person name="Lucas S."/>
            <person name="Mayer K.F."/>
            <person name="Moreau H."/>
            <person name="Not F."/>
            <person name="Otillar R."/>
            <person name="Panaud O."/>
            <person name="Pangilinan J."/>
            <person name="Paulsen I."/>
            <person name="Piegu B."/>
            <person name="Poliakov A."/>
            <person name="Robbens S."/>
            <person name="Schmutz J."/>
            <person name="Toulza E."/>
            <person name="Wyss T."/>
            <person name="Zelensky A."/>
            <person name="Zhou K."/>
            <person name="Armbrust E.V."/>
            <person name="Bhattacharya D."/>
            <person name="Goodenough U.W."/>
            <person name="Van de Peer Y."/>
            <person name="Grigoriev I.V."/>
        </authorList>
    </citation>
    <scope>NUCLEOTIDE SEQUENCE [LARGE SCALE GENOMIC DNA]</scope>
    <source>
        <strain evidence="3 4">CCMP1545</strain>
    </source>
</reference>
<dbReference type="RefSeq" id="XP_003062047.1">
    <property type="nucleotide sequence ID" value="XM_003062001.1"/>
</dbReference>
<gene>
    <name evidence="3" type="ORF">MICPUCDRAFT_42025</name>
</gene>
<dbReference type="KEGG" id="mpp:MICPUCDRAFT_42025"/>
<dbReference type="CDD" id="cd06091">
    <property type="entry name" value="KOW_NusG"/>
    <property type="match status" value="1"/>
</dbReference>
<dbReference type="Gene3D" id="1.10.720.30">
    <property type="entry name" value="SAP domain"/>
    <property type="match status" value="1"/>
</dbReference>
<sequence>MASAAPCSVPTVCARRTAPNHRHRASSSSARPPRPSGFARLGRRDDAGECVVVRFTRVSVAAAETSEETAKNDAAADDADAAASDDPLHALVGESLVAAATDLKTTELKARLAAMGVSATGLKPTLVDRLVACVEMRARGEDPAVIMRARALKKKSAIEDEKAAAIARRDARRAKRTGSAEGAYALSKQTARAIRARKQTGAKGKTKPRAPRAEEFDVELPPDPDASSELVGSSSFAGGREGGGGGVGGRNKMNKILRDLATQEELVADIAADGGIDGDGENHQSDRDRDSRDRQTGWFTVAVPENREDRAAAQILSLSDTPASDNTEVKCAVRVVSDGEAADIRAAAAKAKADAEEAAKKNLANATSDDDAGAREMTAEEIAEKKAAAAAAMAADAPEAEPSESRREAMGVSDRPEGAASIEVQEGPFKGFKGYITGNNTNGSVEARLLIFGRETSVTLAADEYDVV</sequence>
<organism evidence="4">
    <name type="scientific">Micromonas pusilla (strain CCMP1545)</name>
    <name type="common">Picoplanktonic green alga</name>
    <dbReference type="NCBI Taxonomy" id="564608"/>
    <lineage>
        <taxon>Eukaryota</taxon>
        <taxon>Viridiplantae</taxon>
        <taxon>Chlorophyta</taxon>
        <taxon>Mamiellophyceae</taxon>
        <taxon>Mamiellales</taxon>
        <taxon>Mamiellaceae</taxon>
        <taxon>Micromonas</taxon>
    </lineage>
</organism>
<dbReference type="EMBL" id="GG663745">
    <property type="protein sequence ID" value="EEH53759.1"/>
    <property type="molecule type" value="Genomic_DNA"/>
</dbReference>
<feature type="region of interest" description="Disordered" evidence="1">
    <location>
        <begin position="1"/>
        <end position="42"/>
    </location>
</feature>
<dbReference type="AlphaFoldDB" id="C1N286"/>
<feature type="compositionally biased region" description="Basic and acidic residues" evidence="1">
    <location>
        <begin position="280"/>
        <end position="295"/>
    </location>
</feature>
<keyword evidence="4" id="KW-1185">Reference proteome</keyword>
<name>C1N286_MICPC</name>
<dbReference type="InterPro" id="IPR014722">
    <property type="entry name" value="Rib_uL2_dom2"/>
</dbReference>
<dbReference type="OrthoDB" id="10418038at2759"/>
<feature type="compositionally biased region" description="Low complexity" evidence="1">
    <location>
        <begin position="388"/>
        <end position="397"/>
    </location>
</feature>
<evidence type="ECO:0000259" key="2">
    <source>
        <dbReference type="PROSITE" id="PS50800"/>
    </source>
</evidence>
<feature type="compositionally biased region" description="Basic and acidic residues" evidence="1">
    <location>
        <begin position="403"/>
        <end position="417"/>
    </location>
</feature>
<dbReference type="Gene3D" id="2.30.30.30">
    <property type="match status" value="1"/>
</dbReference>
<dbReference type="InterPro" id="IPR003034">
    <property type="entry name" value="SAP_dom"/>
</dbReference>
<feature type="region of interest" description="Disordered" evidence="1">
    <location>
        <begin position="170"/>
        <end position="251"/>
    </location>
</feature>
<feature type="compositionally biased region" description="Basic residues" evidence="1">
    <location>
        <begin position="194"/>
        <end position="210"/>
    </location>
</feature>
<evidence type="ECO:0000256" key="1">
    <source>
        <dbReference type="SAM" id="MobiDB-lite"/>
    </source>
</evidence>
<proteinExistence type="predicted"/>
<dbReference type="InterPro" id="IPR036361">
    <property type="entry name" value="SAP_dom_sf"/>
</dbReference>
<feature type="region of interest" description="Disordered" evidence="1">
    <location>
        <begin position="384"/>
        <end position="418"/>
    </location>
</feature>
<feature type="compositionally biased region" description="Gly residues" evidence="1">
    <location>
        <begin position="239"/>
        <end position="249"/>
    </location>
</feature>
<dbReference type="PROSITE" id="PS50800">
    <property type="entry name" value="SAP"/>
    <property type="match status" value="1"/>
</dbReference>
<evidence type="ECO:0000313" key="3">
    <source>
        <dbReference type="EMBL" id="EEH53759.1"/>
    </source>
</evidence>
<dbReference type="GeneID" id="9687687"/>
<evidence type="ECO:0000313" key="4">
    <source>
        <dbReference type="Proteomes" id="UP000001876"/>
    </source>
</evidence>
<protein>
    <submittedName>
        <fullName evidence="3">Predicted protein</fullName>
    </submittedName>
</protein>
<feature type="domain" description="SAP" evidence="2">
    <location>
        <begin position="100"/>
        <end position="134"/>
    </location>
</feature>
<accession>C1N286</accession>
<dbReference type="SUPFAM" id="SSF68906">
    <property type="entry name" value="SAP domain"/>
    <property type="match status" value="1"/>
</dbReference>
<dbReference type="Proteomes" id="UP000001876">
    <property type="component" value="Unassembled WGS sequence"/>
</dbReference>
<feature type="region of interest" description="Disordered" evidence="1">
    <location>
        <begin position="272"/>
        <end position="295"/>
    </location>
</feature>